<dbReference type="Proteomes" id="UP001324993">
    <property type="component" value="Chromosome"/>
</dbReference>
<dbReference type="PROSITE" id="PS51257">
    <property type="entry name" value="PROKAR_LIPOPROTEIN"/>
    <property type="match status" value="1"/>
</dbReference>
<accession>A0ABZ0RPP7</accession>
<dbReference type="RefSeq" id="WP_319834993.1">
    <property type="nucleotide sequence ID" value="NZ_CP138858.1"/>
</dbReference>
<protein>
    <submittedName>
        <fullName evidence="1">Uncharacterized protein</fullName>
    </submittedName>
</protein>
<name>A0ABZ0RPP7_9BACT</name>
<evidence type="ECO:0000313" key="1">
    <source>
        <dbReference type="EMBL" id="WPJ98190.1"/>
    </source>
</evidence>
<evidence type="ECO:0000313" key="2">
    <source>
        <dbReference type="Proteomes" id="UP001324993"/>
    </source>
</evidence>
<sequence length="323" mass="35209">MRVTINIFLLLVVGLLLGCRPSVDESVSHFESGVEYVLLTDPWSRYLSGAPKLYTVPKLTGSVRSLLSQEQALAKVILSGSGRVQELPEYRPLIDALEELKTAVPSAATRMTTSTRTVSSGSRSSAYASDDYSYARNGGGGSDGYSSVIGRVHRSSSPALARSVENIVGNATLQDLHQRIDALDALIESWTRKTEVMVVGGIDGAMRSANLEYLGSLNTYLKDFQRIYAEWTKVKARADDAAAQAEARLVEWQAFEGDGLVTLDRYVQGYATHVVAANSFGRYVLPAYEGVVLIGCQMGERTLYFNLSQVAGDPHPFRLVIVE</sequence>
<proteinExistence type="predicted"/>
<reference evidence="1 2" key="1">
    <citation type="submission" date="2023-11" db="EMBL/GenBank/DDBJ databases">
        <title>Coraliomargarita sp. nov., isolated from marine algae.</title>
        <authorList>
            <person name="Lee J.K."/>
            <person name="Baek J.H."/>
            <person name="Kim J.M."/>
            <person name="Choi D.G."/>
            <person name="Jeon C.O."/>
        </authorList>
    </citation>
    <scope>NUCLEOTIDE SEQUENCE [LARGE SCALE GENOMIC DNA]</scope>
    <source>
        <strain evidence="1 2">J2-16</strain>
    </source>
</reference>
<gene>
    <name evidence="1" type="ORF">SH580_10815</name>
</gene>
<keyword evidence="2" id="KW-1185">Reference proteome</keyword>
<dbReference type="EMBL" id="CP138858">
    <property type="protein sequence ID" value="WPJ98190.1"/>
    <property type="molecule type" value="Genomic_DNA"/>
</dbReference>
<organism evidence="1 2">
    <name type="scientific">Coraliomargarita algicola</name>
    <dbReference type="NCBI Taxonomy" id="3092156"/>
    <lineage>
        <taxon>Bacteria</taxon>
        <taxon>Pseudomonadati</taxon>
        <taxon>Verrucomicrobiota</taxon>
        <taxon>Opitutia</taxon>
        <taxon>Puniceicoccales</taxon>
        <taxon>Coraliomargaritaceae</taxon>
        <taxon>Coraliomargarita</taxon>
    </lineage>
</organism>